<feature type="compositionally biased region" description="Polar residues" evidence="8">
    <location>
        <begin position="217"/>
        <end position="233"/>
    </location>
</feature>
<feature type="region of interest" description="Disordered" evidence="8">
    <location>
        <begin position="1"/>
        <end position="25"/>
    </location>
</feature>
<dbReference type="GO" id="GO:0008270">
    <property type="term" value="F:zinc ion binding"/>
    <property type="evidence" value="ECO:0007669"/>
    <property type="project" value="UniProtKB-KW"/>
</dbReference>
<comment type="subcellular location">
    <subcellularLocation>
        <location evidence="1">Nucleus</location>
    </subcellularLocation>
</comment>
<dbReference type="GO" id="GO:0010468">
    <property type="term" value="P:regulation of gene expression"/>
    <property type="evidence" value="ECO:0007669"/>
    <property type="project" value="TreeGrafter"/>
</dbReference>
<dbReference type="PROSITE" id="PS00028">
    <property type="entry name" value="ZINC_FINGER_C2H2_1"/>
    <property type="match status" value="1"/>
</dbReference>
<evidence type="ECO:0000256" key="6">
    <source>
        <dbReference type="ARBA" id="ARBA00023242"/>
    </source>
</evidence>
<dbReference type="PANTHER" id="PTHR16515:SF49">
    <property type="entry name" value="GASTRULA ZINC FINGER PROTEIN XLCGF49.1-LIKE-RELATED"/>
    <property type="match status" value="1"/>
</dbReference>
<dbReference type="Proteomes" id="UP001221142">
    <property type="component" value="Unassembled WGS sequence"/>
</dbReference>
<feature type="domain" description="C2H2-type" evidence="9">
    <location>
        <begin position="179"/>
        <end position="207"/>
    </location>
</feature>
<gene>
    <name evidence="10" type="ORF">FB45DRAFT_885532</name>
</gene>
<evidence type="ECO:0000256" key="5">
    <source>
        <dbReference type="ARBA" id="ARBA00022833"/>
    </source>
</evidence>
<name>A0AAD7CHU8_9AGAR</name>
<reference evidence="10" key="1">
    <citation type="submission" date="2023-03" db="EMBL/GenBank/DDBJ databases">
        <title>Massive genome expansion in bonnet fungi (Mycena s.s.) driven by repeated elements and novel gene families across ecological guilds.</title>
        <authorList>
            <consortium name="Lawrence Berkeley National Laboratory"/>
            <person name="Harder C.B."/>
            <person name="Miyauchi S."/>
            <person name="Viragh M."/>
            <person name="Kuo A."/>
            <person name="Thoen E."/>
            <person name="Andreopoulos B."/>
            <person name="Lu D."/>
            <person name="Skrede I."/>
            <person name="Drula E."/>
            <person name="Henrissat B."/>
            <person name="Morin E."/>
            <person name="Kohler A."/>
            <person name="Barry K."/>
            <person name="LaButti K."/>
            <person name="Morin E."/>
            <person name="Salamov A."/>
            <person name="Lipzen A."/>
            <person name="Mereny Z."/>
            <person name="Hegedus B."/>
            <person name="Baldrian P."/>
            <person name="Stursova M."/>
            <person name="Weitz H."/>
            <person name="Taylor A."/>
            <person name="Grigoriev I.V."/>
            <person name="Nagy L.G."/>
            <person name="Martin F."/>
            <person name="Kauserud H."/>
        </authorList>
    </citation>
    <scope>NUCLEOTIDE SEQUENCE</scope>
    <source>
        <strain evidence="10">9284</strain>
    </source>
</reference>
<proteinExistence type="predicted"/>
<keyword evidence="11" id="KW-1185">Reference proteome</keyword>
<dbReference type="InterPro" id="IPR050331">
    <property type="entry name" value="Zinc_finger"/>
</dbReference>
<keyword evidence="6" id="KW-0539">Nucleus</keyword>
<evidence type="ECO:0000313" key="11">
    <source>
        <dbReference type="Proteomes" id="UP001221142"/>
    </source>
</evidence>
<feature type="domain" description="C2H2-type" evidence="9">
    <location>
        <begin position="151"/>
        <end position="178"/>
    </location>
</feature>
<evidence type="ECO:0000256" key="7">
    <source>
        <dbReference type="PROSITE-ProRule" id="PRU00042"/>
    </source>
</evidence>
<dbReference type="InterPro" id="IPR013087">
    <property type="entry name" value="Znf_C2H2_type"/>
</dbReference>
<evidence type="ECO:0000256" key="2">
    <source>
        <dbReference type="ARBA" id="ARBA00022723"/>
    </source>
</evidence>
<evidence type="ECO:0000259" key="9">
    <source>
        <dbReference type="PROSITE" id="PS50157"/>
    </source>
</evidence>
<dbReference type="GO" id="GO:0005634">
    <property type="term" value="C:nucleus"/>
    <property type="evidence" value="ECO:0007669"/>
    <property type="project" value="UniProtKB-SubCell"/>
</dbReference>
<dbReference type="EMBL" id="JARKIF010000001">
    <property type="protein sequence ID" value="KAJ7649655.1"/>
    <property type="molecule type" value="Genomic_DNA"/>
</dbReference>
<protein>
    <recommendedName>
        <fullName evidence="9">C2H2-type domain-containing protein</fullName>
    </recommendedName>
</protein>
<evidence type="ECO:0000256" key="1">
    <source>
        <dbReference type="ARBA" id="ARBA00004123"/>
    </source>
</evidence>
<keyword evidence="3" id="KW-0677">Repeat</keyword>
<dbReference type="InterPro" id="IPR036236">
    <property type="entry name" value="Znf_C2H2_sf"/>
</dbReference>
<dbReference type="AlphaFoldDB" id="A0AAD7CHU8"/>
<keyword evidence="4 7" id="KW-0863">Zinc-finger</keyword>
<evidence type="ECO:0000256" key="3">
    <source>
        <dbReference type="ARBA" id="ARBA00022737"/>
    </source>
</evidence>
<dbReference type="PROSITE" id="PS50157">
    <property type="entry name" value="ZINC_FINGER_C2H2_2"/>
    <property type="match status" value="2"/>
</dbReference>
<dbReference type="PANTHER" id="PTHR16515">
    <property type="entry name" value="PR DOMAIN ZINC FINGER PROTEIN"/>
    <property type="match status" value="1"/>
</dbReference>
<evidence type="ECO:0000256" key="4">
    <source>
        <dbReference type="ARBA" id="ARBA00022771"/>
    </source>
</evidence>
<evidence type="ECO:0000256" key="8">
    <source>
        <dbReference type="SAM" id="MobiDB-lite"/>
    </source>
</evidence>
<accession>A0AAD7CHU8</accession>
<comment type="caution">
    <text evidence="10">The sequence shown here is derived from an EMBL/GenBank/DDBJ whole genome shotgun (WGS) entry which is preliminary data.</text>
</comment>
<sequence length="233" mass="25861">MYRSDYTGMRSQSAPCKAEFDDDTASNLRGTRVSLSPMNWEPSVPTRSNHVREIRLTSSSSQRFHPYKPPSTWPLMRAQSLSGLRQRRQTSPCQDVLVPAFWRSASPRDIKTEPQDPPVPSGSILRPLVGTAGTLRASRARRKDPSRRGAFVCELCGHDFTAKHNLRNHMNSHNDVKKYECTNCGERFGTSHVLKRHSAKCEAGSSTRKTRSVSAGMPSSSDTGQRCNVSVGG</sequence>
<keyword evidence="2" id="KW-0479">Metal-binding</keyword>
<dbReference type="SUPFAM" id="SSF57667">
    <property type="entry name" value="beta-beta-alpha zinc fingers"/>
    <property type="match status" value="1"/>
</dbReference>
<feature type="region of interest" description="Disordered" evidence="8">
    <location>
        <begin position="201"/>
        <end position="233"/>
    </location>
</feature>
<keyword evidence="5" id="KW-0862">Zinc</keyword>
<evidence type="ECO:0000313" key="10">
    <source>
        <dbReference type="EMBL" id="KAJ7649655.1"/>
    </source>
</evidence>
<organism evidence="10 11">
    <name type="scientific">Roridomyces roridus</name>
    <dbReference type="NCBI Taxonomy" id="1738132"/>
    <lineage>
        <taxon>Eukaryota</taxon>
        <taxon>Fungi</taxon>
        <taxon>Dikarya</taxon>
        <taxon>Basidiomycota</taxon>
        <taxon>Agaricomycotina</taxon>
        <taxon>Agaricomycetes</taxon>
        <taxon>Agaricomycetidae</taxon>
        <taxon>Agaricales</taxon>
        <taxon>Marasmiineae</taxon>
        <taxon>Mycenaceae</taxon>
        <taxon>Roridomyces</taxon>
    </lineage>
</organism>
<dbReference type="SMART" id="SM00355">
    <property type="entry name" value="ZnF_C2H2"/>
    <property type="match status" value="2"/>
</dbReference>
<dbReference type="Gene3D" id="3.30.160.60">
    <property type="entry name" value="Classic Zinc Finger"/>
    <property type="match status" value="2"/>
</dbReference>
<dbReference type="Pfam" id="PF00096">
    <property type="entry name" value="zf-C2H2"/>
    <property type="match status" value="2"/>
</dbReference>